<proteinExistence type="inferred from homology"/>
<comment type="pathway">
    <text evidence="1">Carbohydrate acid metabolism.</text>
</comment>
<dbReference type="InterPro" id="IPR000887">
    <property type="entry name" value="Aldlse_KDPG_KHG"/>
</dbReference>
<name>A0AA38HIP5_9CUCU</name>
<evidence type="ECO:0000256" key="4">
    <source>
        <dbReference type="ARBA" id="ARBA00023239"/>
    </source>
</evidence>
<gene>
    <name evidence="6" type="ORF">Zmor_008670</name>
</gene>
<dbReference type="Gene3D" id="3.20.20.70">
    <property type="entry name" value="Aldolase class I"/>
    <property type="match status" value="1"/>
</dbReference>
<evidence type="ECO:0000256" key="2">
    <source>
        <dbReference type="ARBA" id="ARBA00006906"/>
    </source>
</evidence>
<evidence type="ECO:0000313" key="6">
    <source>
        <dbReference type="EMBL" id="KAJ3619913.1"/>
    </source>
</evidence>
<dbReference type="SUPFAM" id="SSF51569">
    <property type="entry name" value="Aldolase"/>
    <property type="match status" value="1"/>
</dbReference>
<dbReference type="GO" id="GO:0016829">
    <property type="term" value="F:lyase activity"/>
    <property type="evidence" value="ECO:0007669"/>
    <property type="project" value="UniProtKB-KW"/>
</dbReference>
<dbReference type="AlphaFoldDB" id="A0AA38HIP5"/>
<keyword evidence="5" id="KW-0119">Carbohydrate metabolism</keyword>
<keyword evidence="7" id="KW-1185">Reference proteome</keyword>
<evidence type="ECO:0000256" key="3">
    <source>
        <dbReference type="ARBA" id="ARBA00011233"/>
    </source>
</evidence>
<dbReference type="InterPro" id="IPR013785">
    <property type="entry name" value="Aldolase_TIM"/>
</dbReference>
<sequence length="101" mass="11021">MSNIQKHFEEFSKSKISVIVRTNDYDHALKIIEGSAKGGIKFVEITLTIPNALKLIKEATTKFPDLAIGAGTVMNIAEAKESLEAGATYLVSPICDLELLR</sequence>
<evidence type="ECO:0000313" key="7">
    <source>
        <dbReference type="Proteomes" id="UP001168821"/>
    </source>
</evidence>
<dbReference type="Proteomes" id="UP001168821">
    <property type="component" value="Unassembled WGS sequence"/>
</dbReference>
<dbReference type="Pfam" id="PF01081">
    <property type="entry name" value="Aldolase"/>
    <property type="match status" value="1"/>
</dbReference>
<evidence type="ECO:0000256" key="5">
    <source>
        <dbReference type="ARBA" id="ARBA00023277"/>
    </source>
</evidence>
<comment type="caution">
    <text evidence="6">The sequence shown here is derived from an EMBL/GenBank/DDBJ whole genome shotgun (WGS) entry which is preliminary data.</text>
</comment>
<dbReference type="CDD" id="cd00452">
    <property type="entry name" value="KDPG_aldolase"/>
    <property type="match status" value="1"/>
</dbReference>
<keyword evidence="4" id="KW-0456">Lyase</keyword>
<dbReference type="PANTHER" id="PTHR30246">
    <property type="entry name" value="2-KETO-3-DEOXY-6-PHOSPHOGLUCONATE ALDOLASE"/>
    <property type="match status" value="1"/>
</dbReference>
<accession>A0AA38HIP5</accession>
<organism evidence="6 7">
    <name type="scientific">Zophobas morio</name>
    <dbReference type="NCBI Taxonomy" id="2755281"/>
    <lineage>
        <taxon>Eukaryota</taxon>
        <taxon>Metazoa</taxon>
        <taxon>Ecdysozoa</taxon>
        <taxon>Arthropoda</taxon>
        <taxon>Hexapoda</taxon>
        <taxon>Insecta</taxon>
        <taxon>Pterygota</taxon>
        <taxon>Neoptera</taxon>
        <taxon>Endopterygota</taxon>
        <taxon>Coleoptera</taxon>
        <taxon>Polyphaga</taxon>
        <taxon>Cucujiformia</taxon>
        <taxon>Tenebrionidae</taxon>
        <taxon>Zophobas</taxon>
    </lineage>
</organism>
<dbReference type="PANTHER" id="PTHR30246:SF1">
    <property type="entry name" value="2-DEHYDRO-3-DEOXY-6-PHOSPHOGALACTONATE ALDOLASE-RELATED"/>
    <property type="match status" value="1"/>
</dbReference>
<comment type="subunit">
    <text evidence="3">Homotrimer.</text>
</comment>
<dbReference type="EMBL" id="JALNTZ010002113">
    <property type="protein sequence ID" value="KAJ3619913.1"/>
    <property type="molecule type" value="Genomic_DNA"/>
</dbReference>
<protein>
    <recommendedName>
        <fullName evidence="8">2-dehydro-3-deoxy-phosphogluconate aldolase</fullName>
    </recommendedName>
</protein>
<reference evidence="6" key="1">
    <citation type="journal article" date="2023" name="G3 (Bethesda)">
        <title>Whole genome assemblies of Zophobas morio and Tenebrio molitor.</title>
        <authorList>
            <person name="Kaur S."/>
            <person name="Stinson S.A."/>
            <person name="diCenzo G.C."/>
        </authorList>
    </citation>
    <scope>NUCLEOTIDE SEQUENCE</scope>
    <source>
        <strain evidence="6">QUZm001</strain>
    </source>
</reference>
<evidence type="ECO:0000256" key="1">
    <source>
        <dbReference type="ARBA" id="ARBA00004761"/>
    </source>
</evidence>
<evidence type="ECO:0008006" key="8">
    <source>
        <dbReference type="Google" id="ProtNLM"/>
    </source>
</evidence>
<comment type="similarity">
    <text evidence="2">Belongs to the KHG/KDPG aldolase family.</text>
</comment>